<dbReference type="PANTHER" id="PTHR46796">
    <property type="entry name" value="HTH-TYPE TRANSCRIPTIONAL ACTIVATOR RHAS-RELATED"/>
    <property type="match status" value="1"/>
</dbReference>
<keyword evidence="2" id="KW-0238">DNA-binding</keyword>
<dbReference type="PANTHER" id="PTHR46796:SF12">
    <property type="entry name" value="HTH-TYPE DNA-BINDING TRANSCRIPTIONAL ACTIVATOR EUTR"/>
    <property type="match status" value="1"/>
</dbReference>
<dbReference type="SMART" id="SM00342">
    <property type="entry name" value="HTH_ARAC"/>
    <property type="match status" value="1"/>
</dbReference>
<protein>
    <submittedName>
        <fullName evidence="5">AraC family transcriptional regulator</fullName>
    </submittedName>
</protein>
<dbReference type="InterPro" id="IPR035418">
    <property type="entry name" value="AraC-bd_2"/>
</dbReference>
<evidence type="ECO:0000256" key="3">
    <source>
        <dbReference type="ARBA" id="ARBA00023163"/>
    </source>
</evidence>
<comment type="caution">
    <text evidence="5">The sequence shown here is derived from an EMBL/GenBank/DDBJ whole genome shotgun (WGS) entry which is preliminary data.</text>
</comment>
<dbReference type="AlphaFoldDB" id="A0A7J5DXT0"/>
<dbReference type="Pfam" id="PF12833">
    <property type="entry name" value="HTH_18"/>
    <property type="match status" value="1"/>
</dbReference>
<dbReference type="Pfam" id="PF14525">
    <property type="entry name" value="AraC_binding_2"/>
    <property type="match status" value="1"/>
</dbReference>
<organism evidence="5 6">
    <name type="scientific">Nocardioides simplex</name>
    <name type="common">Arthrobacter simplex</name>
    <dbReference type="NCBI Taxonomy" id="2045"/>
    <lineage>
        <taxon>Bacteria</taxon>
        <taxon>Bacillati</taxon>
        <taxon>Actinomycetota</taxon>
        <taxon>Actinomycetes</taxon>
        <taxon>Propionibacteriales</taxon>
        <taxon>Nocardioidaceae</taxon>
        <taxon>Pimelobacter</taxon>
    </lineage>
</organism>
<evidence type="ECO:0000313" key="5">
    <source>
        <dbReference type="EMBL" id="KAB2810534.1"/>
    </source>
</evidence>
<keyword evidence="3" id="KW-0804">Transcription</keyword>
<name>A0A7J5DXT0_NOCSI</name>
<dbReference type="InterPro" id="IPR009057">
    <property type="entry name" value="Homeodomain-like_sf"/>
</dbReference>
<dbReference type="InterPro" id="IPR018060">
    <property type="entry name" value="HTH_AraC"/>
</dbReference>
<dbReference type="PROSITE" id="PS01124">
    <property type="entry name" value="HTH_ARAC_FAMILY_2"/>
    <property type="match status" value="1"/>
</dbReference>
<dbReference type="InterPro" id="IPR050204">
    <property type="entry name" value="AraC_XylS_family_regulators"/>
</dbReference>
<dbReference type="GO" id="GO:0003700">
    <property type="term" value="F:DNA-binding transcription factor activity"/>
    <property type="evidence" value="ECO:0007669"/>
    <property type="project" value="InterPro"/>
</dbReference>
<dbReference type="Proteomes" id="UP000449906">
    <property type="component" value="Unassembled WGS sequence"/>
</dbReference>
<evidence type="ECO:0000256" key="2">
    <source>
        <dbReference type="ARBA" id="ARBA00023125"/>
    </source>
</evidence>
<dbReference type="Gene3D" id="1.10.10.60">
    <property type="entry name" value="Homeodomain-like"/>
    <property type="match status" value="1"/>
</dbReference>
<dbReference type="RefSeq" id="WP_151577790.1">
    <property type="nucleotide sequence ID" value="NZ_CP182503.1"/>
</dbReference>
<gene>
    <name evidence="5" type="ORF">F9L07_00730</name>
</gene>
<evidence type="ECO:0000313" key="6">
    <source>
        <dbReference type="Proteomes" id="UP000449906"/>
    </source>
</evidence>
<evidence type="ECO:0000256" key="1">
    <source>
        <dbReference type="ARBA" id="ARBA00023015"/>
    </source>
</evidence>
<reference evidence="5 6" key="1">
    <citation type="submission" date="2019-09" db="EMBL/GenBank/DDBJ databases">
        <title>Pimelobacter sp. isolated from Paulinella.</title>
        <authorList>
            <person name="Jeong S.E."/>
        </authorList>
    </citation>
    <scope>NUCLEOTIDE SEQUENCE [LARGE SCALE GENOMIC DNA]</scope>
    <source>
        <strain evidence="5 6">Pch-N</strain>
    </source>
</reference>
<feature type="domain" description="HTH araC/xylS-type" evidence="4">
    <location>
        <begin position="229"/>
        <end position="331"/>
    </location>
</feature>
<evidence type="ECO:0000259" key="4">
    <source>
        <dbReference type="PROSITE" id="PS01124"/>
    </source>
</evidence>
<dbReference type="EMBL" id="WBVM01000001">
    <property type="protein sequence ID" value="KAB2810534.1"/>
    <property type="molecule type" value="Genomic_DNA"/>
</dbReference>
<dbReference type="SUPFAM" id="SSF46689">
    <property type="entry name" value="Homeodomain-like"/>
    <property type="match status" value="1"/>
</dbReference>
<sequence length="334" mass="37042">MTRPVLERFSVVDADDLDEFRVSVSRALTPHRLVPMERTGRVERVSVAVAPLGALSLVYGEHRGAALDATLTEQVDYYDINLSWGGRNLITCGDDEVAVDPHTAGIISPRMQARMRLSDDYRQLHVRFERHALERHLEQLLDRTVVAPIRFRMAMDLRGPAAASWARAVRLLVEDLDEPLGLGGVGGAVDGTNPWSGFLMTGLLLAQPHNYSDQLAERRHGAHRPAPVKRAIDLIEAHPEDELTVERLAAEAGVSPRSLQRHFRDHVGVAPRQYLQQVRLARVHDELRAALPGDGVTVTEVALRWGFTHVPRFAGAYLDRYGEAPSATLRALPG</sequence>
<dbReference type="GO" id="GO:0043565">
    <property type="term" value="F:sequence-specific DNA binding"/>
    <property type="evidence" value="ECO:0007669"/>
    <property type="project" value="InterPro"/>
</dbReference>
<accession>A0A7J5DXT0</accession>
<keyword evidence="1" id="KW-0805">Transcription regulation</keyword>
<proteinExistence type="predicted"/>